<dbReference type="InterPro" id="IPR013321">
    <property type="entry name" value="Arc_rbn_hlx_hlx"/>
</dbReference>
<reference evidence="1 2" key="1">
    <citation type="submission" date="2017-03" db="EMBL/GenBank/DDBJ databases">
        <title>Genome sequence of Clostridium chromiireducens DSM 23318.</title>
        <authorList>
            <person name="Poehlein A."/>
            <person name="Daniel R."/>
        </authorList>
    </citation>
    <scope>NUCLEOTIDE SEQUENCE [LARGE SCALE GENOMIC DNA]</scope>
    <source>
        <strain evidence="1 2">DSM 23318</strain>
    </source>
</reference>
<dbReference type="InterPro" id="IPR010985">
    <property type="entry name" value="Ribbon_hlx_hlx"/>
</dbReference>
<gene>
    <name evidence="1" type="ORF">CLCHR_29530</name>
</gene>
<dbReference type="GO" id="GO:0006355">
    <property type="term" value="P:regulation of DNA-templated transcription"/>
    <property type="evidence" value="ECO:0007669"/>
    <property type="project" value="InterPro"/>
</dbReference>
<sequence length="45" mass="5430">MKTITLRLEDEFHKKIKLKTVQEDTTIQDYIVNLIKNDLLEKNKK</sequence>
<organism evidence="1 2">
    <name type="scientific">Clostridium chromiireducens</name>
    <dbReference type="NCBI Taxonomy" id="225345"/>
    <lineage>
        <taxon>Bacteria</taxon>
        <taxon>Bacillati</taxon>
        <taxon>Bacillota</taxon>
        <taxon>Clostridia</taxon>
        <taxon>Eubacteriales</taxon>
        <taxon>Clostridiaceae</taxon>
        <taxon>Clostridium</taxon>
    </lineage>
</organism>
<protein>
    <recommendedName>
        <fullName evidence="3">Toxin-antitoxin system HicB family antitoxin</fullName>
    </recommendedName>
</protein>
<comment type="caution">
    <text evidence="1">The sequence shown here is derived from an EMBL/GenBank/DDBJ whole genome shotgun (WGS) entry which is preliminary data.</text>
</comment>
<dbReference type="SUPFAM" id="SSF47598">
    <property type="entry name" value="Ribbon-helix-helix"/>
    <property type="match status" value="1"/>
</dbReference>
<evidence type="ECO:0000313" key="2">
    <source>
        <dbReference type="Proteomes" id="UP000191056"/>
    </source>
</evidence>
<dbReference type="Proteomes" id="UP000191056">
    <property type="component" value="Unassembled WGS sequence"/>
</dbReference>
<dbReference type="AlphaFoldDB" id="A0A1V4ILW1"/>
<dbReference type="EMBL" id="MZGT01000039">
    <property type="protein sequence ID" value="OPJ60467.1"/>
    <property type="molecule type" value="Genomic_DNA"/>
</dbReference>
<accession>A0A1V4ILW1</accession>
<evidence type="ECO:0000313" key="1">
    <source>
        <dbReference type="EMBL" id="OPJ60467.1"/>
    </source>
</evidence>
<dbReference type="Gene3D" id="1.10.1220.10">
    <property type="entry name" value="Met repressor-like"/>
    <property type="match status" value="1"/>
</dbReference>
<evidence type="ECO:0008006" key="3">
    <source>
        <dbReference type="Google" id="ProtNLM"/>
    </source>
</evidence>
<keyword evidence="2" id="KW-1185">Reference proteome</keyword>
<name>A0A1V4ILW1_9CLOT</name>
<dbReference type="RefSeq" id="WP_139376242.1">
    <property type="nucleotide sequence ID" value="NZ_MZGT01000039.1"/>
</dbReference>
<dbReference type="STRING" id="225345.CLCHR_29530"/>
<proteinExistence type="predicted"/>